<name>A0A8X6K9G0_TRICU</name>
<reference evidence="1" key="1">
    <citation type="submission" date="2020-07" db="EMBL/GenBank/DDBJ databases">
        <title>Multicomponent nature underlies the extraordinary mechanical properties of spider dragline silk.</title>
        <authorList>
            <person name="Kono N."/>
            <person name="Nakamura H."/>
            <person name="Mori M."/>
            <person name="Yoshida Y."/>
            <person name="Ohtoshi R."/>
            <person name="Malay A.D."/>
            <person name="Moran D.A.P."/>
            <person name="Tomita M."/>
            <person name="Numata K."/>
            <person name="Arakawa K."/>
        </authorList>
    </citation>
    <scope>NUCLEOTIDE SEQUENCE</scope>
</reference>
<evidence type="ECO:0000313" key="2">
    <source>
        <dbReference type="Proteomes" id="UP000887116"/>
    </source>
</evidence>
<organism evidence="1 2">
    <name type="scientific">Trichonephila clavata</name>
    <name type="common">Joro spider</name>
    <name type="synonym">Nephila clavata</name>
    <dbReference type="NCBI Taxonomy" id="2740835"/>
    <lineage>
        <taxon>Eukaryota</taxon>
        <taxon>Metazoa</taxon>
        <taxon>Ecdysozoa</taxon>
        <taxon>Arthropoda</taxon>
        <taxon>Chelicerata</taxon>
        <taxon>Arachnida</taxon>
        <taxon>Araneae</taxon>
        <taxon>Araneomorphae</taxon>
        <taxon>Entelegynae</taxon>
        <taxon>Araneoidea</taxon>
        <taxon>Nephilidae</taxon>
        <taxon>Trichonephila</taxon>
    </lineage>
</organism>
<proteinExistence type="predicted"/>
<dbReference type="AlphaFoldDB" id="A0A8X6K9G0"/>
<sequence length="132" mass="14745">MEQNQLHMKTQQPFNQSRELAKTTSIVYLNSVNDAHSYTSITHGEVPNFGLARMYQEAVYCNLLGEPSSLKTELIHGLNCQDRTHGTSLFQYKRSGGLLRGGILLFHSGLDLQLLSIIGLSMEQHATIVEVI</sequence>
<protein>
    <submittedName>
        <fullName evidence="1">Uncharacterized protein</fullName>
    </submittedName>
</protein>
<dbReference type="EMBL" id="BMAO01010404">
    <property type="protein sequence ID" value="GFQ66951.1"/>
    <property type="molecule type" value="Genomic_DNA"/>
</dbReference>
<comment type="caution">
    <text evidence="1">The sequence shown here is derived from an EMBL/GenBank/DDBJ whole genome shotgun (WGS) entry which is preliminary data.</text>
</comment>
<keyword evidence="2" id="KW-1185">Reference proteome</keyword>
<accession>A0A8X6K9G0</accession>
<gene>
    <name evidence="1" type="ORF">TNCT_417661</name>
</gene>
<evidence type="ECO:0000313" key="1">
    <source>
        <dbReference type="EMBL" id="GFQ66951.1"/>
    </source>
</evidence>
<dbReference type="Proteomes" id="UP000887116">
    <property type="component" value="Unassembled WGS sequence"/>
</dbReference>